<dbReference type="PANTHER" id="PTHR32100">
    <property type="entry name" value="OMEGA-6 FATTY ACID DESATURASE, CHLOROPLASTIC"/>
    <property type="match status" value="1"/>
</dbReference>
<evidence type="ECO:0000313" key="5">
    <source>
        <dbReference type="Proteomes" id="UP000039324"/>
    </source>
</evidence>
<evidence type="ECO:0000259" key="2">
    <source>
        <dbReference type="Pfam" id="PF00487"/>
    </source>
</evidence>
<keyword evidence="1" id="KW-1133">Transmembrane helix</keyword>
<reference evidence="4 6" key="2">
    <citation type="submission" date="2018-03" db="EMBL/GenBank/DDBJ databases">
        <authorList>
            <person name="Fogelqvist J."/>
        </authorList>
    </citation>
    <scope>NUCLEOTIDE SEQUENCE [LARGE SCALE GENOMIC DNA]</scope>
</reference>
<dbReference type="AlphaFoldDB" id="A0A0G4IWE8"/>
<accession>A0A0G4IWE8</accession>
<feature type="transmembrane region" description="Helical" evidence="1">
    <location>
        <begin position="174"/>
        <end position="194"/>
    </location>
</feature>
<evidence type="ECO:0000256" key="1">
    <source>
        <dbReference type="SAM" id="Phobius"/>
    </source>
</evidence>
<gene>
    <name evidence="3" type="ORF">PBRA_007361</name>
    <name evidence="4" type="ORF">PLBR_LOCUS5250</name>
</gene>
<sequence>MTVPPLSGTLAGYRRPFAALPDDLPTLSDVRRAMPPECFWRSAMRSFVYAIGSVSLTVGCAVLACYVLPAPSFSPLSILAWLAYAVVNGTIATGVWVVAHECGHGAFSSQEWLCDTVGFVLHSALLVPYFSWKRSHALHHSRTNHMTLGETHVPPYRRTGFAYERLYNWIGHDAFAVFNLVTHLLIGWPMYLLFGATGSPARGKSNHFVPTNDKVFPGRSWKVKVLLSDVGVVSALAMIALFSTSAAWALGVYGGPYLVVNAWLVLYTWMHHTDVDVPHFSDEHWTWMKGALCTVDRPYPALIDFLHHHIGSTHVVHHIDYRIPHYSAKAATNAFVRKWPHLYKYDPTPVWRATWRVAGHCVRVIPIGKAWFYTSPAAKPAANQLEG</sequence>
<dbReference type="InterPro" id="IPR012171">
    <property type="entry name" value="Fatty_acid_desaturase"/>
</dbReference>
<keyword evidence="5" id="KW-1185">Reference proteome</keyword>
<dbReference type="STRING" id="37360.A0A0G4IWE8"/>
<dbReference type="EMBL" id="OVEO01000008">
    <property type="protein sequence ID" value="SPQ98035.1"/>
    <property type="molecule type" value="Genomic_DNA"/>
</dbReference>
<feature type="domain" description="Fatty acid desaturase" evidence="2">
    <location>
        <begin position="80"/>
        <end position="341"/>
    </location>
</feature>
<dbReference type="OMA" id="DTVFVPW"/>
<dbReference type="Proteomes" id="UP000290189">
    <property type="component" value="Unassembled WGS sequence"/>
</dbReference>
<keyword evidence="1" id="KW-0472">Membrane</keyword>
<reference evidence="3 5" key="1">
    <citation type="submission" date="2015-02" db="EMBL/GenBank/DDBJ databases">
        <authorList>
            <person name="Chooi Y.-H."/>
        </authorList>
    </citation>
    <scope>NUCLEOTIDE SEQUENCE [LARGE SCALE GENOMIC DNA]</scope>
    <source>
        <strain evidence="3">E3</strain>
    </source>
</reference>
<keyword evidence="4" id="KW-0496">Mitochondrion</keyword>
<dbReference type="EMBL" id="CDSF01000092">
    <property type="protein sequence ID" value="CEO99628.1"/>
    <property type="molecule type" value="Genomic_DNA"/>
</dbReference>
<feature type="transmembrane region" description="Helical" evidence="1">
    <location>
        <begin position="81"/>
        <end position="100"/>
    </location>
</feature>
<evidence type="ECO:0000313" key="6">
    <source>
        <dbReference type="Proteomes" id="UP000290189"/>
    </source>
</evidence>
<proteinExistence type="predicted"/>
<dbReference type="Pfam" id="PF00487">
    <property type="entry name" value="FA_desaturase"/>
    <property type="match status" value="1"/>
</dbReference>
<keyword evidence="1" id="KW-0812">Transmembrane</keyword>
<evidence type="ECO:0000313" key="3">
    <source>
        <dbReference type="EMBL" id="CEO99628.1"/>
    </source>
</evidence>
<dbReference type="Proteomes" id="UP000039324">
    <property type="component" value="Unassembled WGS sequence"/>
</dbReference>
<geneLocation type="mitochondrion" evidence="4"/>
<feature type="transmembrane region" description="Helical" evidence="1">
    <location>
        <begin position="248"/>
        <end position="269"/>
    </location>
</feature>
<dbReference type="CDD" id="cd03507">
    <property type="entry name" value="Delta12-FADS-like"/>
    <property type="match status" value="1"/>
</dbReference>
<dbReference type="InterPro" id="IPR005804">
    <property type="entry name" value="FA_desaturase_dom"/>
</dbReference>
<evidence type="ECO:0000313" key="4">
    <source>
        <dbReference type="EMBL" id="SPQ98035.1"/>
    </source>
</evidence>
<dbReference type="GO" id="GO:0016491">
    <property type="term" value="F:oxidoreductase activity"/>
    <property type="evidence" value="ECO:0007669"/>
    <property type="project" value="InterPro"/>
</dbReference>
<feature type="transmembrane region" description="Helical" evidence="1">
    <location>
        <begin position="47"/>
        <end position="69"/>
    </location>
</feature>
<organism evidence="3 5">
    <name type="scientific">Plasmodiophora brassicae</name>
    <name type="common">Clubroot disease agent</name>
    <dbReference type="NCBI Taxonomy" id="37360"/>
    <lineage>
        <taxon>Eukaryota</taxon>
        <taxon>Sar</taxon>
        <taxon>Rhizaria</taxon>
        <taxon>Endomyxa</taxon>
        <taxon>Phytomyxea</taxon>
        <taxon>Plasmodiophorida</taxon>
        <taxon>Plasmodiophoridae</taxon>
        <taxon>Plasmodiophora</taxon>
    </lineage>
</organism>
<name>A0A0G4IWE8_PLABS</name>
<dbReference type="OrthoDB" id="1461976at2759"/>
<dbReference type="GO" id="GO:0006629">
    <property type="term" value="P:lipid metabolic process"/>
    <property type="evidence" value="ECO:0007669"/>
    <property type="project" value="InterPro"/>
</dbReference>
<protein>
    <recommendedName>
        <fullName evidence="2">Fatty acid desaturase domain-containing protein</fullName>
    </recommendedName>
</protein>